<evidence type="ECO:0000313" key="2">
    <source>
        <dbReference type="Ensembl" id="ENSPMEP00000025993.1"/>
    </source>
</evidence>
<dbReference type="AlphaFoldDB" id="A0A3B3YFR8"/>
<reference evidence="2" key="1">
    <citation type="submission" date="2025-08" db="UniProtKB">
        <authorList>
            <consortium name="Ensembl"/>
        </authorList>
    </citation>
    <scope>IDENTIFICATION</scope>
</reference>
<dbReference type="Proteomes" id="UP000261480">
    <property type="component" value="Unplaced"/>
</dbReference>
<feature type="region of interest" description="Disordered" evidence="1">
    <location>
        <begin position="200"/>
        <end position="220"/>
    </location>
</feature>
<name>A0A3B3YFR8_9TELE</name>
<keyword evidence="3" id="KW-1185">Reference proteome</keyword>
<dbReference type="Ensembl" id="ENSPMET00000003693.1">
    <property type="protein sequence ID" value="ENSPMEP00000025993.1"/>
    <property type="gene ID" value="ENSPMEG00000009361.1"/>
</dbReference>
<protein>
    <submittedName>
        <fullName evidence="2">Uncharacterized protein</fullName>
    </submittedName>
</protein>
<reference evidence="2" key="2">
    <citation type="submission" date="2025-09" db="UniProtKB">
        <authorList>
            <consortium name="Ensembl"/>
        </authorList>
    </citation>
    <scope>IDENTIFICATION</scope>
</reference>
<proteinExistence type="predicted"/>
<feature type="compositionally biased region" description="Polar residues" evidence="1">
    <location>
        <begin position="49"/>
        <end position="77"/>
    </location>
</feature>
<accession>A0A3B3YFR8</accession>
<evidence type="ECO:0000313" key="3">
    <source>
        <dbReference type="Proteomes" id="UP000261480"/>
    </source>
</evidence>
<organism evidence="2 3">
    <name type="scientific">Poecilia mexicana</name>
    <dbReference type="NCBI Taxonomy" id="48701"/>
    <lineage>
        <taxon>Eukaryota</taxon>
        <taxon>Metazoa</taxon>
        <taxon>Chordata</taxon>
        <taxon>Craniata</taxon>
        <taxon>Vertebrata</taxon>
        <taxon>Euteleostomi</taxon>
        <taxon>Actinopterygii</taxon>
        <taxon>Neopterygii</taxon>
        <taxon>Teleostei</taxon>
        <taxon>Neoteleostei</taxon>
        <taxon>Acanthomorphata</taxon>
        <taxon>Ovalentaria</taxon>
        <taxon>Atherinomorphae</taxon>
        <taxon>Cyprinodontiformes</taxon>
        <taxon>Poeciliidae</taxon>
        <taxon>Poeciliinae</taxon>
        <taxon>Poecilia</taxon>
    </lineage>
</organism>
<feature type="region of interest" description="Disordered" evidence="1">
    <location>
        <begin position="22"/>
        <end position="110"/>
    </location>
</feature>
<evidence type="ECO:0000256" key="1">
    <source>
        <dbReference type="SAM" id="MobiDB-lite"/>
    </source>
</evidence>
<sequence length="248" mass="26409">LTYQSYIPEDFANFEIYNATLESQDGFRSDSKGSRCGGGSSDRDVSRSPTASSCTSGYFSHSESNATLSDVPFSTSESSDHLSCPSRESHDPAGRSSAQTKSVAAGGNVEQPPSACGACEQLIHPPSSPVSIPNCTSKQHSVPLPHNCILSTSQEFTDFKGADDSVGEGDLAHFTEKWGQDECTSAVPQATVCLSNHLGSPEGLPPWKQNPRLSSNRTQRRTCSLRDVNDPGVTPLLHVLSLTPTATF</sequence>
<dbReference type="STRING" id="48701.ENSPMEP00000025993"/>